<keyword evidence="9" id="KW-1185">Reference proteome</keyword>
<keyword evidence="3" id="KW-0285">Flavoprotein</keyword>
<evidence type="ECO:0000259" key="7">
    <source>
        <dbReference type="Pfam" id="PF02771"/>
    </source>
</evidence>
<dbReference type="PIRSF" id="PIRSF016578">
    <property type="entry name" value="HsaA"/>
    <property type="match status" value="1"/>
</dbReference>
<protein>
    <submittedName>
        <fullName evidence="8">Acyl-CoA dehydrogenase family protein</fullName>
    </submittedName>
</protein>
<dbReference type="InterPro" id="IPR006089">
    <property type="entry name" value="Acyl-CoA_DH_CS"/>
</dbReference>
<feature type="domain" description="Acyl-CoA oxidase/dehydrogenase middle" evidence="6">
    <location>
        <begin position="121"/>
        <end position="217"/>
    </location>
</feature>
<evidence type="ECO:0000313" key="8">
    <source>
        <dbReference type="EMBL" id="MEM5449507.1"/>
    </source>
</evidence>
<dbReference type="Pfam" id="PF02770">
    <property type="entry name" value="Acyl-CoA_dh_M"/>
    <property type="match status" value="1"/>
</dbReference>
<dbReference type="Gene3D" id="1.10.540.10">
    <property type="entry name" value="Acyl-CoA dehydrogenase/oxidase, N-terminal domain"/>
    <property type="match status" value="1"/>
</dbReference>
<dbReference type="InterPro" id="IPR006091">
    <property type="entry name" value="Acyl-CoA_Oxase/DH_mid-dom"/>
</dbReference>
<dbReference type="Gene3D" id="1.20.140.10">
    <property type="entry name" value="Butyryl-CoA Dehydrogenase, subunit A, domain 3"/>
    <property type="match status" value="1"/>
</dbReference>
<dbReference type="InterPro" id="IPR037069">
    <property type="entry name" value="AcylCoA_DH/ox_N_sf"/>
</dbReference>
<dbReference type="RefSeq" id="WP_406952691.1">
    <property type="nucleotide sequence ID" value="NZ_JAYMRW010000007.1"/>
</dbReference>
<dbReference type="InterPro" id="IPR013786">
    <property type="entry name" value="AcylCoA_DH/ox_N"/>
</dbReference>
<dbReference type="SUPFAM" id="SSF56645">
    <property type="entry name" value="Acyl-CoA dehydrogenase NM domain-like"/>
    <property type="match status" value="1"/>
</dbReference>
<dbReference type="EMBL" id="JAYMRW010000007">
    <property type="protein sequence ID" value="MEM5449507.1"/>
    <property type="molecule type" value="Genomic_DNA"/>
</dbReference>
<evidence type="ECO:0000256" key="1">
    <source>
        <dbReference type="ARBA" id="ARBA00001974"/>
    </source>
</evidence>
<organism evidence="8 9">
    <name type="scientific">Paraburkholderia guartelaensis</name>
    <dbReference type="NCBI Taxonomy" id="2546446"/>
    <lineage>
        <taxon>Bacteria</taxon>
        <taxon>Pseudomonadati</taxon>
        <taxon>Pseudomonadota</taxon>
        <taxon>Betaproteobacteria</taxon>
        <taxon>Burkholderiales</taxon>
        <taxon>Burkholderiaceae</taxon>
        <taxon>Paraburkholderia</taxon>
    </lineage>
</organism>
<dbReference type="Pfam" id="PF02771">
    <property type="entry name" value="Acyl-CoA_dh_N"/>
    <property type="match status" value="1"/>
</dbReference>
<evidence type="ECO:0000256" key="4">
    <source>
        <dbReference type="ARBA" id="ARBA00022827"/>
    </source>
</evidence>
<accession>A0ABU9SDR7</accession>
<evidence type="ECO:0000256" key="2">
    <source>
        <dbReference type="ARBA" id="ARBA00009347"/>
    </source>
</evidence>
<proteinExistence type="inferred from homology"/>
<dbReference type="SUPFAM" id="SSF47203">
    <property type="entry name" value="Acyl-CoA dehydrogenase C-terminal domain-like"/>
    <property type="match status" value="1"/>
</dbReference>
<dbReference type="InterPro" id="IPR009100">
    <property type="entry name" value="AcylCoA_DH/oxidase_NM_dom_sf"/>
</dbReference>
<dbReference type="InterPro" id="IPR036250">
    <property type="entry name" value="AcylCo_DH-like_C"/>
</dbReference>
<gene>
    <name evidence="8" type="ORF">VSR33_18675</name>
</gene>
<dbReference type="InterPro" id="IPR046373">
    <property type="entry name" value="Acyl-CoA_Oxase/DH_mid-dom_sf"/>
</dbReference>
<feature type="domain" description="Acyl-CoA dehydrogenase/oxidase N-terminal" evidence="7">
    <location>
        <begin position="9"/>
        <end position="117"/>
    </location>
</feature>
<name>A0ABU9SDR7_9BURK</name>
<keyword evidence="4" id="KW-0274">FAD</keyword>
<comment type="similarity">
    <text evidence="2">Belongs to the acyl-CoA dehydrogenase family.</text>
</comment>
<comment type="caution">
    <text evidence="8">The sequence shown here is derived from an EMBL/GenBank/DDBJ whole genome shotgun (WGS) entry which is preliminary data.</text>
</comment>
<reference evidence="8 9" key="1">
    <citation type="submission" date="2024-01" db="EMBL/GenBank/DDBJ databases">
        <title>The diversity of rhizobia nodulating Mimosa spp. in eleven states of Brazil covering several biomes is determined by host plant, location, and edaphic factors.</title>
        <authorList>
            <person name="Rouws L."/>
            <person name="Barauna A."/>
            <person name="Beukes C."/>
            <person name="De Faria S.M."/>
            <person name="Gross E."/>
            <person name="Dos Reis Junior F.B."/>
            <person name="Simon M."/>
            <person name="Maluk M."/>
            <person name="Odee D.W."/>
            <person name="Kenicer G."/>
            <person name="Young J.P.W."/>
            <person name="Reis V.M."/>
            <person name="Zilli J."/>
            <person name="James E.K."/>
        </authorList>
    </citation>
    <scope>NUCLEOTIDE SEQUENCE [LARGE SCALE GENOMIC DNA]</scope>
    <source>
        <strain evidence="8 9">JPY164</strain>
    </source>
</reference>
<dbReference type="PANTHER" id="PTHR43884:SF40">
    <property type="entry name" value="ACYL-COA DEHYDROGENASE"/>
    <property type="match status" value="1"/>
</dbReference>
<evidence type="ECO:0000313" key="9">
    <source>
        <dbReference type="Proteomes" id="UP001390669"/>
    </source>
</evidence>
<evidence type="ECO:0000256" key="3">
    <source>
        <dbReference type="ARBA" id="ARBA00022630"/>
    </source>
</evidence>
<feature type="domain" description="Acyl-CoA dehydrogenase/oxidase C-terminal" evidence="5">
    <location>
        <begin position="231"/>
        <end position="378"/>
    </location>
</feature>
<dbReference type="PROSITE" id="PS00073">
    <property type="entry name" value="ACYL_COA_DH_2"/>
    <property type="match status" value="1"/>
</dbReference>
<dbReference type="Gene3D" id="2.40.110.10">
    <property type="entry name" value="Butyryl-CoA Dehydrogenase, subunit A, domain 2"/>
    <property type="match status" value="1"/>
</dbReference>
<dbReference type="PANTHER" id="PTHR43884">
    <property type="entry name" value="ACYL-COA DEHYDROGENASE"/>
    <property type="match status" value="1"/>
</dbReference>
<dbReference type="PROSITE" id="PS00072">
    <property type="entry name" value="ACYL_COA_DH_1"/>
    <property type="match status" value="1"/>
</dbReference>
<dbReference type="InterPro" id="IPR009075">
    <property type="entry name" value="AcylCo_DH/oxidase_C"/>
</dbReference>
<sequence>MIRDQETMNVLLDNVARFVRERLVPNEERVAEADEIPADIVDDMKAMGLFGLTIPEQYGGLDLTMEEEVLVMFELGKTSPAFRSIIGTTVGIGSQGIVIDGTDEQKATWLPKLASGEIIASFALTEPGAGSDAASIKTRAERRGDHYVVNGTKRFITNAPQAGMFTLMARTNSDEPRAGGITSFIVDAKTPGISFGKRDKKMGQRGAHTCDVIFEDVKVPAGNIIGGKEGVGFKTAMKVLDKGRIHIAAICVGVAQRMLDDALRYAMEREQFGEKIAEFQLVQAMLADSQTELYAARCMVLDAARRRDAGQNVSTEAACAKLFASEMCGRVADRAVQIFGGAGYMSDYGIERFYRDVRIFRIYEGTSQIQQIVIARNMIRAAGGR</sequence>
<evidence type="ECO:0000259" key="6">
    <source>
        <dbReference type="Pfam" id="PF02770"/>
    </source>
</evidence>
<dbReference type="Pfam" id="PF00441">
    <property type="entry name" value="Acyl-CoA_dh_1"/>
    <property type="match status" value="1"/>
</dbReference>
<evidence type="ECO:0000259" key="5">
    <source>
        <dbReference type="Pfam" id="PF00441"/>
    </source>
</evidence>
<dbReference type="Proteomes" id="UP001390669">
    <property type="component" value="Unassembled WGS sequence"/>
</dbReference>
<comment type="cofactor">
    <cofactor evidence="1">
        <name>FAD</name>
        <dbReference type="ChEBI" id="CHEBI:57692"/>
    </cofactor>
</comment>